<reference evidence="6 8" key="2">
    <citation type="journal article" date="2019" name="Microbiome">
        <title>Annotated bacterial chromosomes from frame-shift-corrected long-read metagenomic data.</title>
        <authorList>
            <person name="Arumugam K."/>
            <person name="Bagci C."/>
            <person name="Bessarab I."/>
            <person name="Beier S."/>
            <person name="Buchfink B."/>
            <person name="Gorska A."/>
            <person name="Qiu G."/>
            <person name="Huson D.H."/>
            <person name="Williams R.B.H."/>
        </authorList>
    </citation>
    <scope>NUCLEOTIDE SEQUENCE [LARGE SCALE GENOMIC DNA]</scope>
    <source>
        <strain evidence="6">SSA1</strain>
    </source>
</reference>
<dbReference type="InterPro" id="IPR050595">
    <property type="entry name" value="Bact_response_regulator"/>
</dbReference>
<dbReference type="RefSeq" id="WP_034951290.1">
    <property type="nucleotide sequence ID" value="NZ_JDST02000074.1"/>
</dbReference>
<evidence type="ECO:0000313" key="5">
    <source>
        <dbReference type="EMBL" id="KFB75788.1"/>
    </source>
</evidence>
<evidence type="ECO:0000259" key="4">
    <source>
        <dbReference type="PROSITE" id="PS50110"/>
    </source>
</evidence>
<dbReference type="Pfam" id="PF00072">
    <property type="entry name" value="Response_reg"/>
    <property type="match status" value="1"/>
</dbReference>
<reference evidence="6" key="3">
    <citation type="submission" date="2020-06" db="EMBL/GenBank/DDBJ databases">
        <authorList>
            <person name="Arumugam K."/>
            <person name="Besarab I."/>
            <person name="Haryono M."/>
            <person name="Bagci C."/>
            <person name="Beier S."/>
            <person name="Buchfink B."/>
            <person name="Gorska A."/>
            <person name="Qiu G."/>
            <person name="Huson D.H."/>
            <person name="Williams R.B."/>
        </authorList>
    </citation>
    <scope>NUCLEOTIDE SEQUENCE</scope>
    <source>
        <strain evidence="6">SSA1</strain>
    </source>
</reference>
<feature type="domain" description="Response regulatory" evidence="4">
    <location>
        <begin position="16"/>
        <end position="130"/>
    </location>
</feature>
<dbReference type="GO" id="GO:0043565">
    <property type="term" value="F:sequence-specific DNA binding"/>
    <property type="evidence" value="ECO:0007669"/>
    <property type="project" value="InterPro"/>
</dbReference>
<dbReference type="EMBL" id="CP058708">
    <property type="protein sequence ID" value="QLH51834.1"/>
    <property type="molecule type" value="Genomic_DNA"/>
</dbReference>
<dbReference type="Pfam" id="PF02954">
    <property type="entry name" value="HTH_8"/>
    <property type="match status" value="1"/>
</dbReference>
<evidence type="ECO:0000313" key="7">
    <source>
        <dbReference type="Proteomes" id="UP000021315"/>
    </source>
</evidence>
<dbReference type="Proteomes" id="UP000021315">
    <property type="component" value="Unassembled WGS sequence"/>
</dbReference>
<dbReference type="EMBL" id="JDST02000074">
    <property type="protein sequence ID" value="KFB75788.1"/>
    <property type="molecule type" value="Genomic_DNA"/>
</dbReference>
<dbReference type="InterPro" id="IPR001789">
    <property type="entry name" value="Sig_transdc_resp-reg_receiver"/>
</dbReference>
<evidence type="ECO:0000256" key="2">
    <source>
        <dbReference type="ARBA" id="ARBA00023012"/>
    </source>
</evidence>
<dbReference type="Gene3D" id="1.10.10.60">
    <property type="entry name" value="Homeodomain-like"/>
    <property type="match status" value="1"/>
</dbReference>
<accession>A0A7D5NDC1</accession>
<protein>
    <submittedName>
        <fullName evidence="5">Response regulator PrrA</fullName>
    </submittedName>
    <submittedName>
        <fullName evidence="6">Response regulator transcription factor</fullName>
    </submittedName>
</protein>
<keyword evidence="2" id="KW-0902">Two-component regulatory system</keyword>
<feature type="modified residue" description="4-aspartylphosphate" evidence="3">
    <location>
        <position position="65"/>
    </location>
</feature>
<dbReference type="AlphaFoldDB" id="A0A080M3I2"/>
<dbReference type="SMART" id="SM00448">
    <property type="entry name" value="REC"/>
    <property type="match status" value="1"/>
</dbReference>
<proteinExistence type="predicted"/>
<name>A0A080M3I2_9PROT</name>
<dbReference type="KEGG" id="acog:HWD57_20080"/>
<keyword evidence="7" id="KW-1185">Reference proteome</keyword>
<dbReference type="InterPro" id="IPR011006">
    <property type="entry name" value="CheY-like_superfamily"/>
</dbReference>
<dbReference type="PROSITE" id="PS50110">
    <property type="entry name" value="RESPONSE_REGULATORY"/>
    <property type="match status" value="1"/>
</dbReference>
<dbReference type="CDD" id="cd17563">
    <property type="entry name" value="REC_RegA-like"/>
    <property type="match status" value="1"/>
</dbReference>
<reference evidence="5 7" key="1">
    <citation type="submission" date="2014-02" db="EMBL/GenBank/DDBJ databases">
        <title>Expanding our view of genomic diversity in Candidatus Accumulibacter clades.</title>
        <authorList>
            <person name="Skennerton C.T."/>
            <person name="Barr J.J."/>
            <person name="Slater F.R."/>
            <person name="Bond P.L."/>
            <person name="Tyson G.W."/>
        </authorList>
    </citation>
    <scope>NUCLEOTIDE SEQUENCE [LARGE SCALE GENOMIC DNA]</scope>
    <source>
        <strain evidence="7">SK-02</strain>
    </source>
</reference>
<dbReference type="GO" id="GO:0000160">
    <property type="term" value="P:phosphorelay signal transduction system"/>
    <property type="evidence" value="ECO:0007669"/>
    <property type="project" value="UniProtKB-KW"/>
</dbReference>
<dbReference type="SUPFAM" id="SSF52172">
    <property type="entry name" value="CheY-like"/>
    <property type="match status" value="1"/>
</dbReference>
<dbReference type="FunFam" id="1.10.10.60:FF:000036">
    <property type="entry name" value="Two-component system response regulator"/>
    <property type="match status" value="1"/>
</dbReference>
<dbReference type="Proteomes" id="UP000509684">
    <property type="component" value="Chromosome"/>
</dbReference>
<organism evidence="5 7">
    <name type="scientific">Candidatus Accumulibacter cognatus</name>
    <dbReference type="NCBI Taxonomy" id="2954383"/>
    <lineage>
        <taxon>Bacteria</taxon>
        <taxon>Pseudomonadati</taxon>
        <taxon>Pseudomonadota</taxon>
        <taxon>Betaproteobacteria</taxon>
        <taxon>Candidatus Accumulibacter</taxon>
    </lineage>
</organism>
<dbReference type="InterPro" id="IPR002197">
    <property type="entry name" value="HTH_Fis"/>
</dbReference>
<sequence length="189" mass="20343">MIATPEANQADDERSTLLLVDDDDAFRRVLGRALDRRGYAVTVAANVATAIAKAQTQAPEYAVIDLKMPGASGLVLIEKLIELDPNTRIVMLTGYASIATAIEAIKLGAVHYLAKPCDADAVVAALNKGNSGDSAIPVAGSPLSIDRLEWEHIQRVLAEHQGNISATARALKMHRRTLQRKLGKRPSRE</sequence>
<dbReference type="PANTHER" id="PTHR44591">
    <property type="entry name" value="STRESS RESPONSE REGULATOR PROTEIN 1"/>
    <property type="match status" value="1"/>
</dbReference>
<accession>A0A080M3I2</accession>
<gene>
    <name evidence="5" type="primary">regA</name>
    <name evidence="5" type="ORF">AW06_003169</name>
    <name evidence="6" type="ORF">HWD57_20080</name>
</gene>
<dbReference type="PANTHER" id="PTHR44591:SF14">
    <property type="entry name" value="PROTEIN PILG"/>
    <property type="match status" value="1"/>
</dbReference>
<evidence type="ECO:0000256" key="3">
    <source>
        <dbReference type="PROSITE-ProRule" id="PRU00169"/>
    </source>
</evidence>
<dbReference type="Gene3D" id="3.40.50.2300">
    <property type="match status" value="1"/>
</dbReference>
<keyword evidence="1 3" id="KW-0597">Phosphoprotein</keyword>
<evidence type="ECO:0000313" key="8">
    <source>
        <dbReference type="Proteomes" id="UP000509684"/>
    </source>
</evidence>
<evidence type="ECO:0000313" key="6">
    <source>
        <dbReference type="EMBL" id="QLH51834.1"/>
    </source>
</evidence>
<evidence type="ECO:0000256" key="1">
    <source>
        <dbReference type="ARBA" id="ARBA00022553"/>
    </source>
</evidence>
<dbReference type="STRING" id="1453999.AW06_003169"/>